<dbReference type="Gene3D" id="3.30.930.10">
    <property type="entry name" value="Bira Bifunctional Protein, Domain 2"/>
    <property type="match status" value="1"/>
</dbReference>
<evidence type="ECO:0000256" key="4">
    <source>
        <dbReference type="ARBA" id="ARBA00022490"/>
    </source>
</evidence>
<evidence type="ECO:0000256" key="5">
    <source>
        <dbReference type="ARBA" id="ARBA00022598"/>
    </source>
</evidence>
<keyword evidence="18" id="KW-1185">Reference proteome</keyword>
<dbReference type="EC" id="6.1.1.11" evidence="12"/>
<evidence type="ECO:0000256" key="13">
    <source>
        <dbReference type="PIRSR" id="PIRSR001529-1"/>
    </source>
</evidence>
<dbReference type="OrthoDB" id="9804647at2"/>
<comment type="catalytic activity">
    <reaction evidence="11 12">
        <text>tRNA(Ser) + L-serine + ATP = L-seryl-tRNA(Ser) + AMP + diphosphate + H(+)</text>
        <dbReference type="Rhea" id="RHEA:12292"/>
        <dbReference type="Rhea" id="RHEA-COMP:9669"/>
        <dbReference type="Rhea" id="RHEA-COMP:9703"/>
        <dbReference type="ChEBI" id="CHEBI:15378"/>
        <dbReference type="ChEBI" id="CHEBI:30616"/>
        <dbReference type="ChEBI" id="CHEBI:33019"/>
        <dbReference type="ChEBI" id="CHEBI:33384"/>
        <dbReference type="ChEBI" id="CHEBI:78442"/>
        <dbReference type="ChEBI" id="CHEBI:78533"/>
        <dbReference type="ChEBI" id="CHEBI:456215"/>
        <dbReference type="EC" id="6.1.1.11"/>
    </reaction>
</comment>
<keyword evidence="8 12" id="KW-0648">Protein biosynthesis</keyword>
<reference evidence="17 18" key="1">
    <citation type="submission" date="2019-06" db="EMBL/GenBank/DDBJ databases">
        <title>Draft Genome Sequence of Candidatus Phytoplasma pini-Related Strain MDPP: A Resource for Comparative Genomics of Gymnosperm-infecting Phytoplasmas.</title>
        <authorList>
            <person name="Cai W."/>
            <person name="Costanzo S."/>
            <person name="Shao J."/>
            <person name="Zhao Y."/>
            <person name="Davis R."/>
        </authorList>
    </citation>
    <scope>NUCLEOTIDE SEQUENCE [LARGE SCALE GENOMIC DNA]</scope>
    <source>
        <strain evidence="17 18">MDPP</strain>
    </source>
</reference>
<proteinExistence type="inferred from homology"/>
<evidence type="ECO:0000256" key="8">
    <source>
        <dbReference type="ARBA" id="ARBA00022917"/>
    </source>
</evidence>
<feature type="binding site" evidence="12">
    <location>
        <begin position="233"/>
        <end position="235"/>
    </location>
    <ligand>
        <name>L-serine</name>
        <dbReference type="ChEBI" id="CHEBI:33384"/>
    </ligand>
</feature>
<comment type="catalytic activity">
    <reaction evidence="10 12">
        <text>tRNA(Sec) + L-serine + ATP = L-seryl-tRNA(Sec) + AMP + diphosphate + H(+)</text>
        <dbReference type="Rhea" id="RHEA:42580"/>
        <dbReference type="Rhea" id="RHEA-COMP:9742"/>
        <dbReference type="Rhea" id="RHEA-COMP:10128"/>
        <dbReference type="ChEBI" id="CHEBI:15378"/>
        <dbReference type="ChEBI" id="CHEBI:30616"/>
        <dbReference type="ChEBI" id="CHEBI:33019"/>
        <dbReference type="ChEBI" id="CHEBI:33384"/>
        <dbReference type="ChEBI" id="CHEBI:78442"/>
        <dbReference type="ChEBI" id="CHEBI:78533"/>
        <dbReference type="ChEBI" id="CHEBI:456215"/>
        <dbReference type="EC" id="6.1.1.11"/>
    </reaction>
</comment>
<keyword evidence="4 12" id="KW-0963">Cytoplasm</keyword>
<dbReference type="CDD" id="cd00770">
    <property type="entry name" value="SerRS_core"/>
    <property type="match status" value="1"/>
</dbReference>
<dbReference type="UniPathway" id="UPA00906">
    <property type="reaction ID" value="UER00895"/>
</dbReference>
<dbReference type="GO" id="GO:0005524">
    <property type="term" value="F:ATP binding"/>
    <property type="evidence" value="ECO:0007669"/>
    <property type="project" value="UniProtKB-UniRule"/>
</dbReference>
<dbReference type="RefSeq" id="WP_144658234.1">
    <property type="nucleotide sequence ID" value="NZ_VIAE01000001.1"/>
</dbReference>
<dbReference type="SUPFAM" id="SSF46589">
    <property type="entry name" value="tRNA-binding arm"/>
    <property type="match status" value="1"/>
</dbReference>
<dbReference type="Proteomes" id="UP000320078">
    <property type="component" value="Unassembled WGS sequence"/>
</dbReference>
<dbReference type="PROSITE" id="PS50862">
    <property type="entry name" value="AA_TRNA_LIGASE_II"/>
    <property type="match status" value="1"/>
</dbReference>
<accession>A0A559KK38</accession>
<dbReference type="InterPro" id="IPR006195">
    <property type="entry name" value="aa-tRNA-synth_II"/>
</dbReference>
<dbReference type="InterPro" id="IPR033729">
    <property type="entry name" value="SerRS_core"/>
</dbReference>
<feature type="binding site" evidence="13">
    <location>
        <position position="233"/>
    </location>
    <ligand>
        <name>L-serine</name>
        <dbReference type="ChEBI" id="CHEBI:33384"/>
    </ligand>
</feature>
<dbReference type="Pfam" id="PF02403">
    <property type="entry name" value="Seryl_tRNA_N"/>
    <property type="match status" value="1"/>
</dbReference>
<feature type="binding site" evidence="13">
    <location>
        <position position="385"/>
    </location>
    <ligand>
        <name>L-serine</name>
        <dbReference type="ChEBI" id="CHEBI:33384"/>
    </ligand>
</feature>
<evidence type="ECO:0000256" key="10">
    <source>
        <dbReference type="ARBA" id="ARBA00047929"/>
    </source>
</evidence>
<dbReference type="InterPro" id="IPR045864">
    <property type="entry name" value="aa-tRNA-synth_II/BPL/LPL"/>
</dbReference>
<keyword evidence="5 12" id="KW-0436">Ligase</keyword>
<keyword evidence="15" id="KW-0175">Coiled coil</keyword>
<feature type="binding site" evidence="12 13">
    <location>
        <position position="287"/>
    </location>
    <ligand>
        <name>L-serine</name>
        <dbReference type="ChEBI" id="CHEBI:33384"/>
    </ligand>
</feature>
<evidence type="ECO:0000256" key="3">
    <source>
        <dbReference type="ARBA" id="ARBA00010728"/>
    </source>
</evidence>
<comment type="caution">
    <text evidence="12">Lacks conserved residue(s) required for the propagation of feature annotation.</text>
</comment>
<keyword evidence="9 12" id="KW-0030">Aminoacyl-tRNA synthetase</keyword>
<evidence type="ECO:0000256" key="1">
    <source>
        <dbReference type="ARBA" id="ARBA00004496"/>
    </source>
</evidence>
<evidence type="ECO:0000313" key="18">
    <source>
        <dbReference type="Proteomes" id="UP000320078"/>
    </source>
</evidence>
<evidence type="ECO:0000256" key="12">
    <source>
        <dbReference type="HAMAP-Rule" id="MF_00176"/>
    </source>
</evidence>
<dbReference type="NCBIfam" id="TIGR00414">
    <property type="entry name" value="serS"/>
    <property type="match status" value="1"/>
</dbReference>
<comment type="subcellular location">
    <subcellularLocation>
        <location evidence="1 12">Cytoplasm</location>
    </subcellularLocation>
</comment>
<dbReference type="InterPro" id="IPR010978">
    <property type="entry name" value="tRNA-bd_arm"/>
</dbReference>
<dbReference type="PANTHER" id="PTHR43697">
    <property type="entry name" value="SERYL-TRNA SYNTHETASE"/>
    <property type="match status" value="1"/>
</dbReference>
<feature type="binding site" evidence="12 14">
    <location>
        <begin position="351"/>
        <end position="354"/>
    </location>
    <ligand>
        <name>ATP</name>
        <dbReference type="ChEBI" id="CHEBI:30616"/>
    </ligand>
</feature>
<evidence type="ECO:0000256" key="2">
    <source>
        <dbReference type="ARBA" id="ARBA00005045"/>
    </source>
</evidence>
<dbReference type="Gene3D" id="1.10.287.40">
    <property type="entry name" value="Serine-tRNA synthetase, tRNA binding domain"/>
    <property type="match status" value="1"/>
</dbReference>
<dbReference type="HAMAP" id="MF_00176">
    <property type="entry name" value="Ser_tRNA_synth_type1"/>
    <property type="match status" value="1"/>
</dbReference>
<keyword evidence="7 12" id="KW-0067">ATP-binding</keyword>
<feature type="binding site" evidence="12 14">
    <location>
        <begin position="264"/>
        <end position="266"/>
    </location>
    <ligand>
        <name>ATP</name>
        <dbReference type="ChEBI" id="CHEBI:30616"/>
    </ligand>
</feature>
<comment type="subunit">
    <text evidence="12">Homodimer. The tRNA molecule binds across the dimer.</text>
</comment>
<feature type="binding site" evidence="13">
    <location>
        <position position="264"/>
    </location>
    <ligand>
        <name>L-serine</name>
        <dbReference type="ChEBI" id="CHEBI:33384"/>
    </ligand>
</feature>
<dbReference type="AlphaFoldDB" id="A0A559KK38"/>
<evidence type="ECO:0000256" key="15">
    <source>
        <dbReference type="SAM" id="Coils"/>
    </source>
</evidence>
<dbReference type="PRINTS" id="PR00981">
    <property type="entry name" value="TRNASYNTHSER"/>
</dbReference>
<dbReference type="GO" id="GO:0006434">
    <property type="term" value="P:seryl-tRNA aminoacylation"/>
    <property type="evidence" value="ECO:0007669"/>
    <property type="project" value="UniProtKB-UniRule"/>
</dbReference>
<evidence type="ECO:0000256" key="11">
    <source>
        <dbReference type="ARBA" id="ARBA00048823"/>
    </source>
</evidence>
<comment type="function">
    <text evidence="12">Catalyzes the attachment of serine to tRNA(Ser). Is also able to aminoacylate tRNA(Sec) with serine, to form the misacylated tRNA L-seryl-tRNA(Sec), which will be further converted into selenocysteinyl-tRNA(Sec).</text>
</comment>
<organism evidence="17 18">
    <name type="scientific">Candidatus Phytoplasma pini</name>
    <dbReference type="NCBI Taxonomy" id="267362"/>
    <lineage>
        <taxon>Bacteria</taxon>
        <taxon>Bacillati</taxon>
        <taxon>Mycoplasmatota</taxon>
        <taxon>Mollicutes</taxon>
        <taxon>Acholeplasmatales</taxon>
        <taxon>Acholeplasmataceae</taxon>
        <taxon>Candidatus Phytoplasma</taxon>
    </lineage>
</organism>
<dbReference type="InterPro" id="IPR002314">
    <property type="entry name" value="aa-tRNA-synt_IIb"/>
</dbReference>
<feature type="coiled-coil region" evidence="15">
    <location>
        <begin position="52"/>
        <end position="89"/>
    </location>
</feature>
<dbReference type="GO" id="GO:0005737">
    <property type="term" value="C:cytoplasm"/>
    <property type="evidence" value="ECO:0007669"/>
    <property type="project" value="UniProtKB-SubCell"/>
</dbReference>
<gene>
    <name evidence="12 17" type="primary">serS</name>
    <name evidence="17" type="ORF">MDPP_0084</name>
</gene>
<comment type="caution">
    <text evidence="17">The sequence shown here is derived from an EMBL/GenBank/DDBJ whole genome shotgun (WGS) entry which is preliminary data.</text>
</comment>
<evidence type="ECO:0000313" key="17">
    <source>
        <dbReference type="EMBL" id="TVY12468.1"/>
    </source>
</evidence>
<dbReference type="PANTHER" id="PTHR43697:SF1">
    <property type="entry name" value="SERINE--TRNA LIGASE"/>
    <property type="match status" value="1"/>
</dbReference>
<feature type="domain" description="Aminoacyl-transfer RNA synthetases class-II family profile" evidence="16">
    <location>
        <begin position="140"/>
        <end position="412"/>
    </location>
</feature>
<evidence type="ECO:0000256" key="14">
    <source>
        <dbReference type="PIRSR" id="PIRSR001529-2"/>
    </source>
</evidence>
<comment type="domain">
    <text evidence="12">Consists of two distinct domains, a catalytic core and a N-terminal extension that is involved in tRNA binding.</text>
</comment>
<evidence type="ECO:0000259" key="16">
    <source>
        <dbReference type="PROSITE" id="PS50862"/>
    </source>
</evidence>
<comment type="similarity">
    <text evidence="3 12">Belongs to the class-II aminoacyl-tRNA synthetase family. Type-1 seryl-tRNA synthetase subfamily.</text>
</comment>
<protein>
    <recommendedName>
        <fullName evidence="12">Serine--tRNA ligase</fullName>
        <ecNumber evidence="12">6.1.1.11</ecNumber>
    </recommendedName>
    <alternativeName>
        <fullName evidence="12">Seryl-tRNA synthetase</fullName>
        <shortName evidence="12">SerRS</shortName>
    </alternativeName>
    <alternativeName>
        <fullName evidence="12">Seryl-tRNA(Ser/Sec) synthetase</fullName>
    </alternativeName>
</protein>
<dbReference type="InterPro" id="IPR002317">
    <property type="entry name" value="Ser-tRNA-ligase_type_1"/>
</dbReference>
<dbReference type="InterPro" id="IPR042103">
    <property type="entry name" value="SerRS_1_N_sf"/>
</dbReference>
<dbReference type="GO" id="GO:0016260">
    <property type="term" value="P:selenocysteine biosynthetic process"/>
    <property type="evidence" value="ECO:0007669"/>
    <property type="project" value="UniProtKB-UniRule"/>
</dbReference>
<dbReference type="EMBL" id="VIAE01000001">
    <property type="protein sequence ID" value="TVY12468.1"/>
    <property type="molecule type" value="Genomic_DNA"/>
</dbReference>
<keyword evidence="6 12" id="KW-0547">Nucleotide-binding</keyword>
<evidence type="ECO:0000256" key="9">
    <source>
        <dbReference type="ARBA" id="ARBA00023146"/>
    </source>
</evidence>
<dbReference type="PIRSF" id="PIRSF001529">
    <property type="entry name" value="Ser-tRNA-synth_IIa"/>
    <property type="match status" value="1"/>
</dbReference>
<dbReference type="InterPro" id="IPR015866">
    <property type="entry name" value="Ser-tRNA-synth_1_N"/>
</dbReference>
<dbReference type="GO" id="GO:0004828">
    <property type="term" value="F:serine-tRNA ligase activity"/>
    <property type="evidence" value="ECO:0007669"/>
    <property type="project" value="UniProtKB-UniRule"/>
</dbReference>
<dbReference type="Pfam" id="PF00587">
    <property type="entry name" value="tRNA-synt_2b"/>
    <property type="match status" value="1"/>
</dbReference>
<evidence type="ECO:0000256" key="7">
    <source>
        <dbReference type="ARBA" id="ARBA00022840"/>
    </source>
</evidence>
<sequence>MLDLKFVISNINLVIEKLSKRGNDFSFLKDLLPLNHSRKELISQIEMLRFHKNDLSHNINKIQDNYELKEDLFCKEKISKQKIKELEERLSIIDHKIFDILSFVPNIPHFSVPQGTKNKNNSLEVYSFLEPRIFSFPIKNHLELGKQLDILDFKRASKIVGSKFVVAKGLGARLERSLINFMIDTHIQKGYQEIFPPFIVNESSMYATGQLPKFKKELFRLDLDQKDWYLNPTAEVPIINFHRNEILNINQLPIKYVGFTTCFRQEAGASGSNTRGILRQKQFNKIELIQFVEPYFSYKHLEEMLKDSEDILKKLKLPYKVVVLDANDLGFSMAKTYDIEVFFPGQKCYYEIASISNAESFQAIRSNIKFLDSKKISKKYVHTLNGSALAIGRTLAAIIENYQNDDGSVTIPEVLCSYMGTDIIK</sequence>
<comment type="pathway">
    <text evidence="2 12">Aminoacyl-tRNA biosynthesis; selenocysteinyl-tRNA(Sec) biosynthesis; L-seryl-tRNA(Sec) from L-serine and tRNA(Sec): step 1/1.</text>
</comment>
<feature type="binding site" evidence="12">
    <location>
        <position position="387"/>
    </location>
    <ligand>
        <name>L-serine</name>
        <dbReference type="ChEBI" id="CHEBI:33384"/>
    </ligand>
</feature>
<evidence type="ECO:0000256" key="6">
    <source>
        <dbReference type="ARBA" id="ARBA00022741"/>
    </source>
</evidence>
<dbReference type="SUPFAM" id="SSF55681">
    <property type="entry name" value="Class II aaRS and biotin synthetases"/>
    <property type="match status" value="1"/>
</dbReference>
<name>A0A559KK38_9MOLU</name>